<feature type="compositionally biased region" description="Basic and acidic residues" evidence="4">
    <location>
        <begin position="1571"/>
        <end position="1580"/>
    </location>
</feature>
<keyword evidence="5" id="KW-0472">Membrane</keyword>
<evidence type="ECO:0000256" key="5">
    <source>
        <dbReference type="SAM" id="Phobius"/>
    </source>
</evidence>
<keyword evidence="6" id="KW-0732">Signal</keyword>
<keyword evidence="2 5" id="KW-1133">Transmembrane helix</keyword>
<evidence type="ECO:0000256" key="2">
    <source>
        <dbReference type="ARBA" id="ARBA00022989"/>
    </source>
</evidence>
<evidence type="ECO:0000313" key="9">
    <source>
        <dbReference type="RefSeq" id="XP_017778754.1"/>
    </source>
</evidence>
<gene>
    <name evidence="9" type="primary">LOC108564267</name>
</gene>
<accession>A0ABM1MW04</accession>
<proteinExistence type="predicted"/>
<sequence length="1614" mass="181885">MRWIVLWLFFILRHMPLYAQNDGDCGDWSSMKDVNDITDQDDFKILEVTDFAFTANDVKVSMCNGIEIVRHEVNENKLLFITQNMRNWEETMPNQDSLAVICFNVAFSNEECSGKTVNMKIQDTNNYEPRFVDEQEVDKPVFEIILPMPFPAEFPLDSFGSIIMAKDEDYTDTKLTFTIESNKFLDIKYVGTTGELKKVHTASLISMSPLDFDEMQFNIKVEDKDKKIDTGKIVIKKNPKVSLVYPEFDKSYYMGKYDRDGMSEMIDEITLKNAKTIILEGAYAQYFEAFIVDDKVRIVPQKPLTETKDQNVIFTIKATNNEGYSDEATIIIEPIVTDLPKFSESYYLGSLDIESKELTHDKILVVADNDAKIDINDEDLKQIFTVALTGQQVLITLSQNANIEEIKDTDIVLPLQITNSNGGAATTIVVFEVIRKIVEPISFSKTNYQGELNVDTNVIKLEAEIKIVKGEADAVKILEQEYESQFEVTIEPITKIVNIELKEKLNNVEQLGLILTLEVSNMKGQSSKTTVVLKFTGKATQTQPIKFEKPFYKGEVDVASEQIIITEIIKITEGEVEDVKIIDTEYNEYFQATLSPDKKSVTIKLVNGLPPKVESSIVLVIEAFNVKNEVGRTTLVLDISDEETPITFTQLIYKGNVNKDKEEINLDAEIKIEKGDVESVSIVDGAFKEFFKATFSVETKIVTIEFEKTLPSTVESSIILVIEASNKQHQVGRTTVVLEVPDGAVQETPITFTQLIYKGNLNKDKEEVNLDTEIKIEKGDVETVSIVDGEYNEFFKATLTDNNKVVTIELVKELPQITKSYIDLEIEVSNDKKQVGKTVVILEVENNLPVDDLINFTEPLYKGELNVITNEITVDTIKIDTGAVEIIKILGDYENLFKVDYDKNTKIVTLTVSGNLETINEPSVVFTLAAYNAKNEIGGQTTVVLTIVGDVIKPSPPTFEKTYYEGEFKVEGQSLNIEDIRIIKGDIESVIVVGNDYNTYFEAKYNEDTKLVEIIKLQELENILDSNIVFSLEASDKYGQSADATVVLKVLGKAEPEQDRIVFDEHEVGFILEEAEQLPKQLNPFVAKSTNNKDKITYRFIDSVPNGLKLDENTGVVSIVKILDKRVLSVKLGASGSDSGKSAETKFVIYSYQLQGNGEKATYSYIAKKVKEGVETATTILQHQNTDYKYCLLESNPNDEKITINEDGYLVSKELDREDHAFVDMIVPQYLVTVDLVKKSENCEKAKTSRMQKEIVEHINMYDQIENWESRTVVTVLIEDENDHDPIFEPSKQIIAYPEEEIAKIIRPMYLTKVHATDLDSKDKFGKITYSSDSDYVVVNEDSGIIYPTDKIFSSDDFDFTVIATDGGGKTAELEVEVSLIDKDKISIMSFENIDLENIVDKLQELSEQSGINLQALSISAVPSEKSMLFKDYNYYTQAYVYGVKDNKIVSSNTIKENFNDVTVIEFNPNTSDGCDAEIEECDNTGLIAGVAVLAVLLAVVLAGSIAFYVLKLRKHNSASNDFNHHNDVERIIEKNAVREQPNNRRSTGFVFNSPPPEDDDVDLNPNNNEKIGDDFDRNLERRKSVSFNDQIETIKIDKTVPAEETEDSDAKKE</sequence>
<organism evidence="8 9">
    <name type="scientific">Nicrophorus vespilloides</name>
    <name type="common">Boreal carrion beetle</name>
    <dbReference type="NCBI Taxonomy" id="110193"/>
    <lineage>
        <taxon>Eukaryota</taxon>
        <taxon>Metazoa</taxon>
        <taxon>Ecdysozoa</taxon>
        <taxon>Arthropoda</taxon>
        <taxon>Hexapoda</taxon>
        <taxon>Insecta</taxon>
        <taxon>Pterygota</taxon>
        <taxon>Neoptera</taxon>
        <taxon>Endopterygota</taxon>
        <taxon>Coleoptera</taxon>
        <taxon>Polyphaga</taxon>
        <taxon>Staphyliniformia</taxon>
        <taxon>Silphidae</taxon>
        <taxon>Nicrophorinae</taxon>
        <taxon>Nicrophorus</taxon>
    </lineage>
</organism>
<feature type="signal peptide" evidence="6">
    <location>
        <begin position="1"/>
        <end position="19"/>
    </location>
</feature>
<evidence type="ECO:0000256" key="6">
    <source>
        <dbReference type="SAM" id="SignalP"/>
    </source>
</evidence>
<dbReference type="RefSeq" id="XP_017778754.1">
    <property type="nucleotide sequence ID" value="XM_017923265.1"/>
</dbReference>
<feature type="chain" id="PRO_5046530599" evidence="6">
    <location>
        <begin position="20"/>
        <end position="1614"/>
    </location>
</feature>
<name>A0ABM1MW04_NICVS</name>
<evidence type="ECO:0000256" key="3">
    <source>
        <dbReference type="PROSITE-ProRule" id="PRU00043"/>
    </source>
</evidence>
<dbReference type="PANTHER" id="PTHR24026">
    <property type="entry name" value="FAT ATYPICAL CADHERIN-RELATED"/>
    <property type="match status" value="1"/>
</dbReference>
<evidence type="ECO:0000256" key="4">
    <source>
        <dbReference type="SAM" id="MobiDB-lite"/>
    </source>
</evidence>
<dbReference type="PANTHER" id="PTHR24026:SF126">
    <property type="entry name" value="PROTOCADHERIN FAT 4"/>
    <property type="match status" value="1"/>
</dbReference>
<feature type="domain" description="Cadherin" evidence="7">
    <location>
        <begin position="1184"/>
        <end position="1288"/>
    </location>
</feature>
<dbReference type="PROSITE" id="PS50268">
    <property type="entry name" value="CADHERIN_2"/>
    <property type="match status" value="1"/>
</dbReference>
<feature type="region of interest" description="Disordered" evidence="4">
    <location>
        <begin position="1535"/>
        <end position="1580"/>
    </location>
</feature>
<dbReference type="GeneID" id="108564267"/>
<dbReference type="Proteomes" id="UP000695000">
    <property type="component" value="Unplaced"/>
</dbReference>
<keyword evidence="1 5" id="KW-0812">Transmembrane</keyword>
<dbReference type="InterPro" id="IPR002126">
    <property type="entry name" value="Cadherin-like_dom"/>
</dbReference>
<keyword evidence="8" id="KW-1185">Reference proteome</keyword>
<dbReference type="SUPFAM" id="SSF49313">
    <property type="entry name" value="Cadherin-like"/>
    <property type="match status" value="1"/>
</dbReference>
<feature type="transmembrane region" description="Helical" evidence="5">
    <location>
        <begin position="1487"/>
        <end position="1511"/>
    </location>
</feature>
<evidence type="ECO:0000256" key="1">
    <source>
        <dbReference type="ARBA" id="ARBA00022692"/>
    </source>
</evidence>
<dbReference type="InterPro" id="IPR015919">
    <property type="entry name" value="Cadherin-like_sf"/>
</dbReference>
<reference evidence="9" key="1">
    <citation type="submission" date="2025-08" db="UniProtKB">
        <authorList>
            <consortium name="RefSeq"/>
        </authorList>
    </citation>
    <scope>IDENTIFICATION</scope>
</reference>
<dbReference type="Gene3D" id="2.60.40.60">
    <property type="entry name" value="Cadherins"/>
    <property type="match status" value="2"/>
</dbReference>
<evidence type="ECO:0000259" key="7">
    <source>
        <dbReference type="PROSITE" id="PS50268"/>
    </source>
</evidence>
<keyword evidence="3" id="KW-0106">Calcium</keyword>
<evidence type="ECO:0000313" key="8">
    <source>
        <dbReference type="Proteomes" id="UP000695000"/>
    </source>
</evidence>
<dbReference type="CDD" id="cd11304">
    <property type="entry name" value="Cadherin_repeat"/>
    <property type="match status" value="1"/>
</dbReference>
<protein>
    <submittedName>
        <fullName evidence="9">Cadherin-4-like</fullName>
    </submittedName>
</protein>